<protein>
    <submittedName>
        <fullName evidence="4">Enoyl-CoA hydratase/isomerase family protein</fullName>
    </submittedName>
</protein>
<evidence type="ECO:0000256" key="2">
    <source>
        <dbReference type="ARBA" id="ARBA00023239"/>
    </source>
</evidence>
<dbReference type="GO" id="GO:0006635">
    <property type="term" value="P:fatty acid beta-oxidation"/>
    <property type="evidence" value="ECO:0007669"/>
    <property type="project" value="UniProtKB-UniPathway"/>
</dbReference>
<gene>
    <name evidence="4" type="ORF">D1222_12520</name>
</gene>
<dbReference type="Pfam" id="PF00378">
    <property type="entry name" value="ECH_1"/>
    <property type="match status" value="1"/>
</dbReference>
<keyword evidence="4" id="KW-0413">Isomerase</keyword>
<accession>A0A399RF77</accession>
<dbReference type="OrthoDB" id="5730382at2"/>
<comment type="caution">
    <text evidence="4">The sequence shown here is derived from an EMBL/GenBank/DDBJ whole genome shotgun (WGS) entry which is preliminary data.</text>
</comment>
<dbReference type="Gene3D" id="1.10.12.10">
    <property type="entry name" value="Lyase 2-enoyl-coa Hydratase, Chain A, domain 2"/>
    <property type="match status" value="1"/>
</dbReference>
<dbReference type="PANTHER" id="PTHR11941:SF54">
    <property type="entry name" value="ENOYL-COA HYDRATASE, MITOCHONDRIAL"/>
    <property type="match status" value="1"/>
</dbReference>
<dbReference type="RefSeq" id="WP_119454585.1">
    <property type="nucleotide sequence ID" value="NZ_QWGA01000007.1"/>
</dbReference>
<dbReference type="Gene3D" id="3.90.226.10">
    <property type="entry name" value="2-enoyl-CoA Hydratase, Chain A, domain 1"/>
    <property type="match status" value="1"/>
</dbReference>
<keyword evidence="5" id="KW-1185">Reference proteome</keyword>
<dbReference type="AlphaFoldDB" id="A0A399RF77"/>
<dbReference type="InterPro" id="IPR018376">
    <property type="entry name" value="Enoyl-CoA_hyd/isom_CS"/>
</dbReference>
<evidence type="ECO:0000313" key="4">
    <source>
        <dbReference type="EMBL" id="RIJ29171.1"/>
    </source>
</evidence>
<dbReference type="GO" id="GO:0016853">
    <property type="term" value="F:isomerase activity"/>
    <property type="evidence" value="ECO:0007669"/>
    <property type="project" value="UniProtKB-KW"/>
</dbReference>
<dbReference type="UniPathway" id="UPA00659"/>
<keyword evidence="2" id="KW-0456">Lyase</keyword>
<dbReference type="PROSITE" id="PS00166">
    <property type="entry name" value="ENOYL_COA_HYDRATASE"/>
    <property type="match status" value="1"/>
</dbReference>
<evidence type="ECO:0000256" key="3">
    <source>
        <dbReference type="RuleBase" id="RU003707"/>
    </source>
</evidence>
<name>A0A399RF77_9PROT</name>
<dbReference type="InterPro" id="IPR001753">
    <property type="entry name" value="Enoyl-CoA_hydra/iso"/>
</dbReference>
<comment type="similarity">
    <text evidence="1 3">Belongs to the enoyl-CoA hydratase/isomerase family.</text>
</comment>
<dbReference type="SUPFAM" id="SSF52096">
    <property type="entry name" value="ClpP/crotonase"/>
    <property type="match status" value="1"/>
</dbReference>
<dbReference type="PANTHER" id="PTHR11941">
    <property type="entry name" value="ENOYL-COA HYDRATASE-RELATED"/>
    <property type="match status" value="1"/>
</dbReference>
<dbReference type="GO" id="GO:0016829">
    <property type="term" value="F:lyase activity"/>
    <property type="evidence" value="ECO:0007669"/>
    <property type="project" value="UniProtKB-KW"/>
</dbReference>
<proteinExistence type="inferred from homology"/>
<dbReference type="InterPro" id="IPR029045">
    <property type="entry name" value="ClpP/crotonase-like_dom_sf"/>
</dbReference>
<evidence type="ECO:0000256" key="1">
    <source>
        <dbReference type="ARBA" id="ARBA00005254"/>
    </source>
</evidence>
<dbReference type="EMBL" id="QWGA01000007">
    <property type="protein sequence ID" value="RIJ29171.1"/>
    <property type="molecule type" value="Genomic_DNA"/>
</dbReference>
<sequence length="262" mass="27730">MSTPENRPVFLTGSGSCAEIVINAPARRNALSMSMWAALPVLVRTVDADSAAKALIIHGGDVGHFAAGVDISEFETIYSDEANTRETTAIISDAMSAIENCSKPVIAAVEGSCFGAGVALAVACDIRMASPEASFGLPPAKLGIVYPPADLRRLVRLVGPSNAKHMLFSARRFSADEAHALGLVNEVARDGSVIEAARKTVQEIAANSSWSVKALKEMVRDVQNDASDEALLKYMVDGAAGEDFREGYRAFLEKRKAAFPSG</sequence>
<dbReference type="InterPro" id="IPR014748">
    <property type="entry name" value="Enoyl-CoA_hydra_C"/>
</dbReference>
<dbReference type="Proteomes" id="UP000265845">
    <property type="component" value="Unassembled WGS sequence"/>
</dbReference>
<reference evidence="4 5" key="1">
    <citation type="submission" date="2018-08" db="EMBL/GenBank/DDBJ databases">
        <title>Henriciella mobilis sp. nov., isolated from seawater.</title>
        <authorList>
            <person name="Cheng H."/>
            <person name="Wu Y.-H."/>
            <person name="Xu X.-W."/>
            <person name="Guo L.-L."/>
        </authorList>
    </citation>
    <scope>NUCLEOTIDE SEQUENCE [LARGE SCALE GENOMIC DNA]</scope>
    <source>
        <strain evidence="4 5">CCUG67844</strain>
    </source>
</reference>
<organism evidence="4 5">
    <name type="scientific">Henriciella algicola</name>
    <dbReference type="NCBI Taxonomy" id="1608422"/>
    <lineage>
        <taxon>Bacteria</taxon>
        <taxon>Pseudomonadati</taxon>
        <taxon>Pseudomonadota</taxon>
        <taxon>Alphaproteobacteria</taxon>
        <taxon>Hyphomonadales</taxon>
        <taxon>Hyphomonadaceae</taxon>
        <taxon>Henriciella</taxon>
    </lineage>
</organism>
<dbReference type="CDD" id="cd06558">
    <property type="entry name" value="crotonase-like"/>
    <property type="match status" value="1"/>
</dbReference>
<evidence type="ECO:0000313" key="5">
    <source>
        <dbReference type="Proteomes" id="UP000265845"/>
    </source>
</evidence>